<evidence type="ECO:0000256" key="3">
    <source>
        <dbReference type="ARBA" id="ARBA00016236"/>
    </source>
</evidence>
<keyword evidence="8 14" id="KW-0012">Acyltransferase</keyword>
<sequence>MSFIQVTKEEFNTHAQQVSERSFMQTEEMARLLEKRGFSISYVAWKEGDQLEVSAIVYSIPMTGGLRMEVNCGPIHSNAAHLSDFYQGLKDYAKENGALELLIKPYDTYQTFDSNGDPTSDEQKQLISQLTDLGYSFDGLQTGYPGGEPDWHYVKDLSGIAEKDLIKSFSKKGKPLVKKAKTFGIKLKKLKRDELSIFKEITSATSDRREYSDKSLDYYQNFYDAFGDNADFMVATLNFQDYFDHLESDQAKLGARIVKLQADLEANPKSEKKQNQLRELSSQFATFDVRKGEATAFIDKYGQEDIVLAGSLFVYTPQEAVYLFSGSYPEFNKFYAPALLQEYVMTQAIKRGVSFYNFLGIMGIFDGSDGVLRFKQNFNGYIVRKMGTFRYYPQPLKYKAIQGVKKLLGRH</sequence>
<evidence type="ECO:0000256" key="10">
    <source>
        <dbReference type="ARBA" id="ARBA00030706"/>
    </source>
</evidence>
<evidence type="ECO:0000313" key="13">
    <source>
        <dbReference type="EMBL" id="MBS6097464.1"/>
    </source>
</evidence>
<dbReference type="GO" id="GO:0016755">
    <property type="term" value="F:aminoacyltransferase activity"/>
    <property type="evidence" value="ECO:0007669"/>
    <property type="project" value="InterPro"/>
</dbReference>
<evidence type="ECO:0000256" key="4">
    <source>
        <dbReference type="ARBA" id="ARBA00022490"/>
    </source>
</evidence>
<dbReference type="GO" id="GO:0008360">
    <property type="term" value="P:regulation of cell shape"/>
    <property type="evidence" value="ECO:0007669"/>
    <property type="project" value="UniProtKB-KW"/>
</dbReference>
<keyword evidence="4" id="KW-0963">Cytoplasm</keyword>
<dbReference type="GO" id="GO:0071555">
    <property type="term" value="P:cell wall organization"/>
    <property type="evidence" value="ECO:0007669"/>
    <property type="project" value="UniProtKB-KW"/>
</dbReference>
<dbReference type="InterPro" id="IPR050644">
    <property type="entry name" value="PG_Glycine_Bridge_Synth"/>
</dbReference>
<dbReference type="PANTHER" id="PTHR36174:SF2">
    <property type="entry name" value="AMINOACYLTRANSFERASE FEMA"/>
    <property type="match status" value="1"/>
</dbReference>
<dbReference type="GO" id="GO:0000166">
    <property type="term" value="F:nucleotide binding"/>
    <property type="evidence" value="ECO:0007669"/>
    <property type="project" value="InterPro"/>
</dbReference>
<evidence type="ECO:0000313" key="14">
    <source>
        <dbReference type="EMBL" id="MDN5269244.1"/>
    </source>
</evidence>
<dbReference type="Gene3D" id="1.20.58.90">
    <property type="match status" value="1"/>
</dbReference>
<evidence type="ECO:0000256" key="1">
    <source>
        <dbReference type="ARBA" id="ARBA00009943"/>
    </source>
</evidence>
<dbReference type="GeneID" id="61564623"/>
<keyword evidence="9" id="KW-0961">Cell wall biogenesis/degradation</keyword>
<evidence type="ECO:0000256" key="9">
    <source>
        <dbReference type="ARBA" id="ARBA00023316"/>
    </source>
</evidence>
<dbReference type="InterPro" id="IPR016181">
    <property type="entry name" value="Acyl_CoA_acyltransferase"/>
</dbReference>
<dbReference type="SUPFAM" id="SSF46589">
    <property type="entry name" value="tRNA-binding arm"/>
    <property type="match status" value="1"/>
</dbReference>
<dbReference type="PROSITE" id="PS51191">
    <property type="entry name" value="FEMABX"/>
    <property type="match status" value="1"/>
</dbReference>
<dbReference type="Gene3D" id="3.40.630.30">
    <property type="match status" value="2"/>
</dbReference>
<dbReference type="AlphaFoldDB" id="A0A3S4NYJ5"/>
<dbReference type="InterPro" id="IPR010978">
    <property type="entry name" value="tRNA-bd_arm"/>
</dbReference>
<comment type="catalytic activity">
    <reaction evidence="12">
        <text>beta-D-GlcNAc-(1-&gt;4)-Mur2Ac(oyl-L-Ala-D-isoglutaminyl-L-Lys-(N(6)-Gly)-D-Ala-D-Ala)-di-trans,octa-cis-undecaprenyl diphosphate + 2 glycyl-tRNA(Gly) = MurNAc-L-Ala-D-isoglutaminyl-L-Lys-(N(6)-tri-Gly)-D-Ala-D-Ala-diphospho-di-trans,octa-cis-undecaprenyl-GlcNAc + 2 tRNA(Gly) + 2 H(+)</text>
        <dbReference type="Rhea" id="RHEA:30439"/>
        <dbReference type="Rhea" id="RHEA-COMP:9664"/>
        <dbReference type="Rhea" id="RHEA-COMP:9683"/>
        <dbReference type="ChEBI" id="CHEBI:15378"/>
        <dbReference type="ChEBI" id="CHEBI:62234"/>
        <dbReference type="ChEBI" id="CHEBI:62235"/>
        <dbReference type="ChEBI" id="CHEBI:78442"/>
        <dbReference type="ChEBI" id="CHEBI:78522"/>
        <dbReference type="EC" id="2.3.2.17"/>
    </reaction>
</comment>
<accession>A0A3S4NYJ5</accession>
<comment type="caution">
    <text evidence="13">The sequence shown here is derived from an EMBL/GenBank/DDBJ whole genome shotgun (WGS) entry which is preliminary data.</text>
</comment>
<proteinExistence type="inferred from homology"/>
<dbReference type="RefSeq" id="WP_126429216.1">
    <property type="nucleotide sequence ID" value="NZ_JAGZZY010000010.1"/>
</dbReference>
<keyword evidence="6" id="KW-0133">Cell shape</keyword>
<dbReference type="Pfam" id="PF02388">
    <property type="entry name" value="FemAB"/>
    <property type="match status" value="1"/>
</dbReference>
<evidence type="ECO:0000256" key="5">
    <source>
        <dbReference type="ARBA" id="ARBA00022679"/>
    </source>
</evidence>
<dbReference type="Proteomes" id="UP001172310">
    <property type="component" value="Unassembled WGS sequence"/>
</dbReference>
<evidence type="ECO:0000256" key="2">
    <source>
        <dbReference type="ARBA" id="ARBA00012466"/>
    </source>
</evidence>
<dbReference type="InterPro" id="IPR003447">
    <property type="entry name" value="FEMABX"/>
</dbReference>
<dbReference type="Proteomes" id="UP000703822">
    <property type="component" value="Unassembled WGS sequence"/>
</dbReference>
<evidence type="ECO:0000256" key="12">
    <source>
        <dbReference type="ARBA" id="ARBA00047483"/>
    </source>
</evidence>
<reference evidence="14" key="2">
    <citation type="submission" date="2023-07" db="EMBL/GenBank/DDBJ databases">
        <title>SVep1, a Temperate Phage of Human Oral Commensal Streptococcus vestibularis.</title>
        <authorList>
            <person name="Wu M."/>
            <person name="Zhu Y."/>
            <person name="Li Y."/>
        </authorList>
    </citation>
    <scope>NUCLEOTIDE SEQUENCE</scope>
    <source>
        <strain evidence="14">SVE8</strain>
    </source>
</reference>
<evidence type="ECO:0000313" key="15">
    <source>
        <dbReference type="Proteomes" id="UP000703822"/>
    </source>
</evidence>
<protein>
    <recommendedName>
        <fullName evidence="3">Aminoacyltransferase FemA</fullName>
        <ecNumber evidence="2">2.3.2.17</ecNumber>
    </recommendedName>
    <alternativeName>
        <fullName evidence="11">Factor essential for expression of methicillin resistance A</fullName>
    </alternativeName>
    <alternativeName>
        <fullName evidence="10">N-acetylmuramoyl-L-alanyl-D-glutamyl-L-lysyl-(N6-glycyl)-D-alanyl-D-alanine-diphosphoundecaprenyl-N-acetylglucosamine:glycine glycyltransferase</fullName>
    </alternativeName>
</protein>
<dbReference type="EC" id="2.3.2.17" evidence="2"/>
<gene>
    <name evidence="13" type="ORF">KH901_03155</name>
    <name evidence="14" type="ORF">QY913_03560</name>
</gene>
<dbReference type="EMBL" id="JAHAGS010000045">
    <property type="protein sequence ID" value="MBS6097464.1"/>
    <property type="molecule type" value="Genomic_DNA"/>
</dbReference>
<comment type="similarity">
    <text evidence="1">Belongs to the FemABX family.</text>
</comment>
<keyword evidence="5 14" id="KW-0808">Transferase</keyword>
<evidence type="ECO:0000256" key="7">
    <source>
        <dbReference type="ARBA" id="ARBA00022984"/>
    </source>
</evidence>
<keyword evidence="7" id="KW-0573">Peptidoglycan synthesis</keyword>
<reference evidence="13" key="1">
    <citation type="submission" date="2021-05" db="EMBL/GenBank/DDBJ databases">
        <title>Infant gut strain persistence is associated with maternal origin, phylogeny, and functional potential including surface adhesion and iron acquisition.</title>
        <authorList>
            <person name="Lou Y.C."/>
        </authorList>
    </citation>
    <scope>NUCLEOTIDE SEQUENCE</scope>
    <source>
        <strain evidence="13">L3_122_031G1_dasL3_122_031G1_maxbin2.maxbin.025s ta_sub</strain>
    </source>
</reference>
<organism evidence="13 15">
    <name type="scientific">Streptococcus vestibularis</name>
    <dbReference type="NCBI Taxonomy" id="1343"/>
    <lineage>
        <taxon>Bacteria</taxon>
        <taxon>Bacillati</taxon>
        <taxon>Bacillota</taxon>
        <taxon>Bacilli</taxon>
        <taxon>Lactobacillales</taxon>
        <taxon>Streptococcaceae</taxon>
        <taxon>Streptococcus</taxon>
    </lineage>
</organism>
<evidence type="ECO:0000256" key="11">
    <source>
        <dbReference type="ARBA" id="ARBA00032233"/>
    </source>
</evidence>
<evidence type="ECO:0000256" key="6">
    <source>
        <dbReference type="ARBA" id="ARBA00022960"/>
    </source>
</evidence>
<dbReference type="GO" id="GO:0009252">
    <property type="term" value="P:peptidoglycan biosynthetic process"/>
    <property type="evidence" value="ECO:0007669"/>
    <property type="project" value="UniProtKB-KW"/>
</dbReference>
<name>A0A3S4NYJ5_STRVE</name>
<dbReference type="PANTHER" id="PTHR36174">
    <property type="entry name" value="LIPID II:GLYCINE GLYCYLTRANSFERASE"/>
    <property type="match status" value="1"/>
</dbReference>
<evidence type="ECO:0000256" key="8">
    <source>
        <dbReference type="ARBA" id="ARBA00023315"/>
    </source>
</evidence>
<dbReference type="SUPFAM" id="SSF55729">
    <property type="entry name" value="Acyl-CoA N-acyltransferases (Nat)"/>
    <property type="match status" value="2"/>
</dbReference>
<dbReference type="EMBL" id="JAUJGC010000012">
    <property type="protein sequence ID" value="MDN5269244.1"/>
    <property type="molecule type" value="Genomic_DNA"/>
</dbReference>